<keyword evidence="8" id="KW-1185">Reference proteome</keyword>
<dbReference type="EMBL" id="KQ965000">
    <property type="protein sequence ID" value="KXN65060.1"/>
    <property type="molecule type" value="Genomic_DNA"/>
</dbReference>
<evidence type="ECO:0000256" key="5">
    <source>
        <dbReference type="SAM" id="Phobius"/>
    </source>
</evidence>
<evidence type="ECO:0000256" key="1">
    <source>
        <dbReference type="ARBA" id="ARBA00004370"/>
    </source>
</evidence>
<keyword evidence="7" id="KW-0675">Receptor</keyword>
<keyword evidence="3 5" id="KW-1133">Transmembrane helix</keyword>
<evidence type="ECO:0000259" key="6">
    <source>
        <dbReference type="PROSITE" id="PS50262"/>
    </source>
</evidence>
<sequence length="324" mass="36924">MMITIEQNLSIYAHRPKYYIPLAVIFVIFGIIGISLTLILFISCYNIIKKFKKSNLKISLIILVSDLLTSVSFLILGLSALLNGRTLAESRAFCSVMDLFYIGSTYISIWLVALMSLERGLIIIHGITLPSSVWISLMAFEFLYYYVINLISIGFYEIGLANLAIYCMSTPVNLLGYLTICSYALLFIISFSLVIYSYIGIAIIQRKRAWNDIRELHIPKTIALDQSTRTMGKVILLLVLYLLANSLELFNTILEIYTHKTRSVLLDFISTCFMNFNPIINSLLLIQFQDQVKHALLEKFPFMAKVVGPIEKDRIRHSIHTNSM</sequence>
<reference evidence="7 8" key="1">
    <citation type="journal article" date="2015" name="Genome Biol. Evol.">
        <title>Phylogenomic analyses indicate that early fungi evolved digesting cell walls of algal ancestors of land plants.</title>
        <authorList>
            <person name="Chang Y."/>
            <person name="Wang S."/>
            <person name="Sekimoto S."/>
            <person name="Aerts A.L."/>
            <person name="Choi C."/>
            <person name="Clum A."/>
            <person name="LaButti K.M."/>
            <person name="Lindquist E.A."/>
            <person name="Yee Ngan C."/>
            <person name="Ohm R.A."/>
            <person name="Salamov A.A."/>
            <person name="Grigoriev I.V."/>
            <person name="Spatafora J.W."/>
            <person name="Berbee M.L."/>
        </authorList>
    </citation>
    <scope>NUCLEOTIDE SEQUENCE [LARGE SCALE GENOMIC DNA]</scope>
    <source>
        <strain evidence="7 8">NRRL 28638</strain>
    </source>
</reference>
<feature type="transmembrane region" description="Helical" evidence="5">
    <location>
        <begin position="265"/>
        <end position="286"/>
    </location>
</feature>
<evidence type="ECO:0000256" key="2">
    <source>
        <dbReference type="ARBA" id="ARBA00022692"/>
    </source>
</evidence>
<feature type="transmembrane region" description="Helical" evidence="5">
    <location>
        <begin position="234"/>
        <end position="253"/>
    </location>
</feature>
<feature type="transmembrane region" description="Helical" evidence="5">
    <location>
        <begin position="177"/>
        <end position="204"/>
    </location>
</feature>
<dbReference type="CDD" id="cd00637">
    <property type="entry name" value="7tm_classA_rhodopsin-like"/>
    <property type="match status" value="1"/>
</dbReference>
<comment type="subcellular location">
    <subcellularLocation>
        <location evidence="1">Membrane</location>
    </subcellularLocation>
</comment>
<feature type="domain" description="G-protein coupled receptors family 1 profile" evidence="6">
    <location>
        <begin position="33"/>
        <end position="285"/>
    </location>
</feature>
<feature type="transmembrane region" description="Helical" evidence="5">
    <location>
        <begin position="100"/>
        <end position="122"/>
    </location>
</feature>
<feature type="transmembrane region" description="Helical" evidence="5">
    <location>
        <begin position="143"/>
        <end position="165"/>
    </location>
</feature>
<feature type="transmembrane region" description="Helical" evidence="5">
    <location>
        <begin position="20"/>
        <end position="48"/>
    </location>
</feature>
<name>A0A137NQV4_CONC2</name>
<dbReference type="PROSITE" id="PS50262">
    <property type="entry name" value="G_PROTEIN_RECEP_F1_2"/>
    <property type="match status" value="1"/>
</dbReference>
<keyword evidence="4 5" id="KW-0472">Membrane</keyword>
<accession>A0A137NQV4</accession>
<dbReference type="Gene3D" id="1.20.1070.10">
    <property type="entry name" value="Rhodopsin 7-helix transmembrane proteins"/>
    <property type="match status" value="1"/>
</dbReference>
<protein>
    <submittedName>
        <fullName evidence="7">Family A G protein-coupled receptor-like protein</fullName>
    </submittedName>
</protein>
<dbReference type="Proteomes" id="UP000070444">
    <property type="component" value="Unassembled WGS sequence"/>
</dbReference>
<dbReference type="GO" id="GO:0016020">
    <property type="term" value="C:membrane"/>
    <property type="evidence" value="ECO:0007669"/>
    <property type="project" value="UniProtKB-SubCell"/>
</dbReference>
<keyword evidence="2 5" id="KW-0812">Transmembrane</keyword>
<gene>
    <name evidence="7" type="ORF">CONCODRAFT_13490</name>
</gene>
<proteinExistence type="predicted"/>
<organism evidence="7 8">
    <name type="scientific">Conidiobolus coronatus (strain ATCC 28846 / CBS 209.66 / NRRL 28638)</name>
    <name type="common">Delacroixia coronata</name>
    <dbReference type="NCBI Taxonomy" id="796925"/>
    <lineage>
        <taxon>Eukaryota</taxon>
        <taxon>Fungi</taxon>
        <taxon>Fungi incertae sedis</taxon>
        <taxon>Zoopagomycota</taxon>
        <taxon>Entomophthoromycotina</taxon>
        <taxon>Entomophthoromycetes</taxon>
        <taxon>Entomophthorales</taxon>
        <taxon>Ancylistaceae</taxon>
        <taxon>Conidiobolus</taxon>
    </lineage>
</organism>
<evidence type="ECO:0000313" key="7">
    <source>
        <dbReference type="EMBL" id="KXN65060.1"/>
    </source>
</evidence>
<evidence type="ECO:0000256" key="4">
    <source>
        <dbReference type="ARBA" id="ARBA00023136"/>
    </source>
</evidence>
<evidence type="ECO:0000256" key="3">
    <source>
        <dbReference type="ARBA" id="ARBA00022989"/>
    </source>
</evidence>
<evidence type="ECO:0000313" key="8">
    <source>
        <dbReference type="Proteomes" id="UP000070444"/>
    </source>
</evidence>
<dbReference type="AlphaFoldDB" id="A0A137NQV4"/>
<feature type="transmembrane region" description="Helical" evidence="5">
    <location>
        <begin position="60"/>
        <end position="80"/>
    </location>
</feature>
<dbReference type="InterPro" id="IPR017452">
    <property type="entry name" value="GPCR_Rhodpsn_7TM"/>
</dbReference>
<dbReference type="SUPFAM" id="SSF81321">
    <property type="entry name" value="Family A G protein-coupled receptor-like"/>
    <property type="match status" value="1"/>
</dbReference>